<feature type="signal peptide" evidence="2">
    <location>
        <begin position="1"/>
        <end position="28"/>
    </location>
</feature>
<dbReference type="AlphaFoldDB" id="A0A286D6G8"/>
<evidence type="ECO:0000256" key="2">
    <source>
        <dbReference type="SAM" id="SignalP"/>
    </source>
</evidence>
<keyword evidence="2" id="KW-0732">Signal</keyword>
<evidence type="ECO:0000259" key="3">
    <source>
        <dbReference type="Pfam" id="PF13202"/>
    </source>
</evidence>
<evidence type="ECO:0000256" key="1">
    <source>
        <dbReference type="SAM" id="MobiDB-lite"/>
    </source>
</evidence>
<feature type="domain" description="EF-hand" evidence="3">
    <location>
        <begin position="51"/>
        <end position="66"/>
    </location>
</feature>
<reference evidence="4 5" key="1">
    <citation type="submission" date="2017-09" db="EMBL/GenBank/DDBJ databases">
        <authorList>
            <person name="Ehlers B."/>
            <person name="Leendertz F.H."/>
        </authorList>
    </citation>
    <scope>NUCLEOTIDE SEQUENCE [LARGE SCALE GENOMIC DNA]</scope>
    <source>
        <strain evidence="4 5">CGMCC 1.10978</strain>
    </source>
</reference>
<name>A0A286D6G8_9GAMM</name>
<feature type="region of interest" description="Disordered" evidence="1">
    <location>
        <begin position="80"/>
        <end position="102"/>
    </location>
</feature>
<feature type="domain" description="EF-hand" evidence="3">
    <location>
        <begin position="76"/>
        <end position="93"/>
    </location>
</feature>
<dbReference type="InterPro" id="IPR011992">
    <property type="entry name" value="EF-hand-dom_pair"/>
</dbReference>
<proteinExistence type="predicted"/>
<protein>
    <submittedName>
        <fullName evidence="4">EF hand</fullName>
    </submittedName>
</protein>
<dbReference type="SUPFAM" id="SSF47473">
    <property type="entry name" value="EF-hand"/>
    <property type="match status" value="1"/>
</dbReference>
<sequence>MKLHRTARWTGSICVLLATAAAVAPAWAQSANPATSLPPAGDTATPVPRSFEELDANGDGAISKDEAAVDPALTQAFGTLDQDADGRLSESEYSAYQGGSDG</sequence>
<keyword evidence="5" id="KW-1185">Reference proteome</keyword>
<dbReference type="EMBL" id="OCND01000003">
    <property type="protein sequence ID" value="SOD54242.1"/>
    <property type="molecule type" value="Genomic_DNA"/>
</dbReference>
<dbReference type="RefSeq" id="WP_097121482.1">
    <property type="nucleotide sequence ID" value="NZ_OCND01000003.1"/>
</dbReference>
<dbReference type="InterPro" id="IPR002048">
    <property type="entry name" value="EF_hand_dom"/>
</dbReference>
<evidence type="ECO:0000313" key="5">
    <source>
        <dbReference type="Proteomes" id="UP000219374"/>
    </source>
</evidence>
<feature type="chain" id="PRO_5012086522" evidence="2">
    <location>
        <begin position="29"/>
        <end position="102"/>
    </location>
</feature>
<evidence type="ECO:0000313" key="4">
    <source>
        <dbReference type="EMBL" id="SOD54242.1"/>
    </source>
</evidence>
<dbReference type="Proteomes" id="UP000219374">
    <property type="component" value="Unassembled WGS sequence"/>
</dbReference>
<dbReference type="Gene3D" id="1.10.238.10">
    <property type="entry name" value="EF-hand"/>
    <property type="match status" value="1"/>
</dbReference>
<dbReference type="OrthoDB" id="5461251at2"/>
<accession>A0A286D6G8</accession>
<feature type="region of interest" description="Disordered" evidence="1">
    <location>
        <begin position="28"/>
        <end position="68"/>
    </location>
</feature>
<organism evidence="4 5">
    <name type="scientific">Pseudoxanthomonas wuyuanensis</name>
    <dbReference type="NCBI Taxonomy" id="1073196"/>
    <lineage>
        <taxon>Bacteria</taxon>
        <taxon>Pseudomonadati</taxon>
        <taxon>Pseudomonadota</taxon>
        <taxon>Gammaproteobacteria</taxon>
        <taxon>Lysobacterales</taxon>
        <taxon>Lysobacteraceae</taxon>
        <taxon>Pseudoxanthomonas</taxon>
    </lineage>
</organism>
<dbReference type="Pfam" id="PF13202">
    <property type="entry name" value="EF-hand_5"/>
    <property type="match status" value="2"/>
</dbReference>
<gene>
    <name evidence="4" type="ORF">SAMN06296416_103165</name>
</gene>
<dbReference type="GO" id="GO:0005509">
    <property type="term" value="F:calcium ion binding"/>
    <property type="evidence" value="ECO:0007669"/>
    <property type="project" value="InterPro"/>
</dbReference>